<dbReference type="GO" id="GO:0098826">
    <property type="term" value="C:endoplasmic reticulum tubular network membrane"/>
    <property type="evidence" value="ECO:0007669"/>
    <property type="project" value="UniProtKB-UniRule"/>
</dbReference>
<evidence type="ECO:0000259" key="3">
    <source>
        <dbReference type="Pfam" id="PF10058"/>
    </source>
</evidence>
<feature type="compositionally biased region" description="Low complexity" evidence="2">
    <location>
        <begin position="300"/>
        <end position="322"/>
    </location>
</feature>
<comment type="domain">
    <text evidence="1">The C4-type zinc finger motif is necessary both for its ER three-way tubular junction localization and formation.</text>
</comment>
<dbReference type="Proteomes" id="UP000294933">
    <property type="component" value="Unassembled WGS sequence"/>
</dbReference>
<dbReference type="InterPro" id="IPR040115">
    <property type="entry name" value="Lnp"/>
</dbReference>
<proteinExistence type="inferred from homology"/>
<organism evidence="4 5">
    <name type="scientific">Rickenella mellea</name>
    <dbReference type="NCBI Taxonomy" id="50990"/>
    <lineage>
        <taxon>Eukaryota</taxon>
        <taxon>Fungi</taxon>
        <taxon>Dikarya</taxon>
        <taxon>Basidiomycota</taxon>
        <taxon>Agaricomycotina</taxon>
        <taxon>Agaricomycetes</taxon>
        <taxon>Hymenochaetales</taxon>
        <taxon>Rickenellaceae</taxon>
        <taxon>Rickenella</taxon>
    </lineage>
</organism>
<dbReference type="AlphaFoldDB" id="A0A4Y7QCR9"/>
<name>A0A4Y7QCR9_9AGAM</name>
<keyword evidence="1" id="KW-0256">Endoplasmic reticulum</keyword>
<comment type="caution">
    <text evidence="1">Lacks conserved residue(s) required for the propagation of feature annotation.</text>
</comment>
<dbReference type="OrthoDB" id="1725934at2759"/>
<keyword evidence="1" id="KW-0479">Metal-binding</keyword>
<dbReference type="InterPro" id="IPR019273">
    <property type="entry name" value="Lunapark_Znf"/>
</dbReference>
<keyword evidence="1" id="KW-0812">Transmembrane</keyword>
<gene>
    <name evidence="4" type="ORF">BD410DRAFT_766007</name>
</gene>
<accession>A0A4Y7QCR9</accession>
<dbReference type="EMBL" id="ML170164">
    <property type="protein sequence ID" value="TDL25384.1"/>
    <property type="molecule type" value="Genomic_DNA"/>
</dbReference>
<evidence type="ECO:0000313" key="5">
    <source>
        <dbReference type="Proteomes" id="UP000294933"/>
    </source>
</evidence>
<dbReference type="PANTHER" id="PTHR22166">
    <property type="entry name" value="ENDOPLASMIC RETICULUM JUNCTION FORMATION PROTEIN LUNAPARK"/>
    <property type="match status" value="1"/>
</dbReference>
<dbReference type="GO" id="GO:1903373">
    <property type="term" value="P:positive regulation of endoplasmic reticulum tubular network organization"/>
    <property type="evidence" value="ECO:0007669"/>
    <property type="project" value="UniProtKB-UniRule"/>
</dbReference>
<comment type="subcellular location">
    <subcellularLocation>
        <location evidence="1">Endoplasmic reticulum membrane</location>
        <topology evidence="1">Multi-pass membrane protein</topology>
    </subcellularLocation>
</comment>
<keyword evidence="1" id="KW-0862">Zinc</keyword>
<comment type="function">
    <text evidence="1">Plays a role in determining ER morphology.</text>
</comment>
<dbReference type="GO" id="GO:0071788">
    <property type="term" value="P:endoplasmic reticulum tubular network maintenance"/>
    <property type="evidence" value="ECO:0007669"/>
    <property type="project" value="UniProtKB-UniRule"/>
</dbReference>
<dbReference type="VEuPathDB" id="FungiDB:BD410DRAFT_766007"/>
<evidence type="ECO:0000256" key="2">
    <source>
        <dbReference type="SAM" id="MobiDB-lite"/>
    </source>
</evidence>
<keyword evidence="1" id="KW-1133">Transmembrane helix</keyword>
<evidence type="ECO:0000313" key="4">
    <source>
        <dbReference type="EMBL" id="TDL25384.1"/>
    </source>
</evidence>
<protein>
    <recommendedName>
        <fullName evidence="1">Endoplasmic reticulum junction formation protein lunapark</fullName>
    </recommendedName>
</protein>
<feature type="compositionally biased region" description="Basic and acidic residues" evidence="2">
    <location>
        <begin position="378"/>
        <end position="400"/>
    </location>
</feature>
<feature type="region of interest" description="Disordered" evidence="2">
    <location>
        <begin position="143"/>
        <end position="219"/>
    </location>
</feature>
<comment type="similarity">
    <text evidence="1">Belongs to the lunapark family.</text>
</comment>
<feature type="domain" description="Lunapark zinc ribbon" evidence="3">
    <location>
        <begin position="223"/>
        <end position="285"/>
    </location>
</feature>
<keyword evidence="1" id="KW-0863">Zinc-finger</keyword>
<keyword evidence="5" id="KW-1185">Reference proteome</keyword>
<feature type="region of interest" description="Disordered" evidence="2">
    <location>
        <begin position="295"/>
        <end position="400"/>
    </location>
</feature>
<evidence type="ECO:0000256" key="1">
    <source>
        <dbReference type="RuleBase" id="RU367073"/>
    </source>
</evidence>
<feature type="compositionally biased region" description="Low complexity" evidence="2">
    <location>
        <begin position="172"/>
        <end position="190"/>
    </location>
</feature>
<dbReference type="Pfam" id="PF10058">
    <property type="entry name" value="Zn_ribbon_10"/>
    <property type="match status" value="1"/>
</dbReference>
<keyword evidence="1" id="KW-0472">Membrane</keyword>
<dbReference type="STRING" id="50990.A0A4Y7QCR9"/>
<dbReference type="GO" id="GO:0008270">
    <property type="term" value="F:zinc ion binding"/>
    <property type="evidence" value="ECO:0007669"/>
    <property type="project" value="UniProtKB-KW"/>
</dbReference>
<dbReference type="PANTHER" id="PTHR22166:SF12">
    <property type="entry name" value="ENDOPLASMIC RETICULUM JUNCTION FORMATION PROTEIN LUNAPARK"/>
    <property type="match status" value="1"/>
</dbReference>
<feature type="transmembrane region" description="Helical" evidence="1">
    <location>
        <begin position="46"/>
        <end position="67"/>
    </location>
</feature>
<sequence>MAFFSGLFSRKEPEDYEQVLAALALDIQKRQTRLSEIRLRERRTTLLVTLYTFVIWTVYVVLWYTGWLPNMSQRPNASAFEKMAKGTPLVLGPILIQFSRRIVQTWYSRIGNAEESTLKSLLAKQRTKIEEIKKKTNYYTTKNLLERYDDSPSNTPPNAARRRSMAPNQILQQQQQQPGTPQRQQRTAQANGGGAPHQTPANRFPGALSPSPATPLAPPRKQWYDKVADALLGEDEFSSGGSGSAAANANRYALICQKCFSHNGLVKESLWEDTQYVCPKCGHFNPSVRSQRAAAATANSPLSPALTSPTSSTSPQSPQSPSSPFPEMTSPSPMIPKGKSAAAMGRNANVSGGSGGRKSTSHSPLAQPVELDDDDEDRGIGEDGKEGRVGEKSVRMEVDS</sequence>
<reference evidence="4 5" key="1">
    <citation type="submission" date="2018-06" db="EMBL/GenBank/DDBJ databases">
        <title>A transcriptomic atlas of mushroom development highlights an independent origin of complex multicellularity.</title>
        <authorList>
            <consortium name="DOE Joint Genome Institute"/>
            <person name="Krizsan K."/>
            <person name="Almasi E."/>
            <person name="Merenyi Z."/>
            <person name="Sahu N."/>
            <person name="Viragh M."/>
            <person name="Koszo T."/>
            <person name="Mondo S."/>
            <person name="Kiss B."/>
            <person name="Balint B."/>
            <person name="Kues U."/>
            <person name="Barry K."/>
            <person name="Hegedus J.C."/>
            <person name="Henrissat B."/>
            <person name="Johnson J."/>
            <person name="Lipzen A."/>
            <person name="Ohm R."/>
            <person name="Nagy I."/>
            <person name="Pangilinan J."/>
            <person name="Yan J."/>
            <person name="Xiong Y."/>
            <person name="Grigoriev I.V."/>
            <person name="Hibbett D.S."/>
            <person name="Nagy L.G."/>
        </authorList>
    </citation>
    <scope>NUCLEOTIDE SEQUENCE [LARGE SCALE GENOMIC DNA]</scope>
    <source>
        <strain evidence="4 5">SZMC22713</strain>
    </source>
</reference>